<accession>A0A9X0A645</accession>
<evidence type="ECO:0000256" key="3">
    <source>
        <dbReference type="ARBA" id="ARBA00022825"/>
    </source>
</evidence>
<evidence type="ECO:0000256" key="4">
    <source>
        <dbReference type="PROSITE-ProRule" id="PRU00152"/>
    </source>
</evidence>
<dbReference type="InterPro" id="IPR043504">
    <property type="entry name" value="Peptidase_S1_PA_chymotrypsin"/>
</dbReference>
<organism evidence="8 9">
    <name type="scientific">Desmophyllum pertusum</name>
    <dbReference type="NCBI Taxonomy" id="174260"/>
    <lineage>
        <taxon>Eukaryota</taxon>
        <taxon>Metazoa</taxon>
        <taxon>Cnidaria</taxon>
        <taxon>Anthozoa</taxon>
        <taxon>Hexacorallia</taxon>
        <taxon>Scleractinia</taxon>
        <taxon>Caryophylliina</taxon>
        <taxon>Caryophylliidae</taxon>
        <taxon>Desmophyllum</taxon>
    </lineage>
</organism>
<gene>
    <name evidence="8" type="ORF">OS493_003789</name>
</gene>
<proteinExistence type="predicted"/>
<comment type="caution">
    <text evidence="4">Lacks conserved residue(s) required for the propagation of feature annotation.</text>
</comment>
<keyword evidence="2" id="KW-0378">Hydrolase</keyword>
<dbReference type="PROSITE" id="PS50095">
    <property type="entry name" value="PLAT"/>
    <property type="match status" value="1"/>
</dbReference>
<dbReference type="EMBL" id="MU825397">
    <property type="protein sequence ID" value="KAJ7394111.1"/>
    <property type="molecule type" value="Genomic_DNA"/>
</dbReference>
<dbReference type="SUPFAM" id="SSF50494">
    <property type="entry name" value="Trypsin-like serine proteases"/>
    <property type="match status" value="1"/>
</dbReference>
<dbReference type="OrthoDB" id="5946541at2759"/>
<dbReference type="AlphaFoldDB" id="A0A9X0A645"/>
<dbReference type="Pfam" id="PF01477">
    <property type="entry name" value="PLAT"/>
    <property type="match status" value="1"/>
</dbReference>
<evidence type="ECO:0000256" key="2">
    <source>
        <dbReference type="ARBA" id="ARBA00022801"/>
    </source>
</evidence>
<dbReference type="InterPro" id="IPR001254">
    <property type="entry name" value="Trypsin_dom"/>
</dbReference>
<name>A0A9X0A645_9CNID</name>
<evidence type="ECO:0000259" key="6">
    <source>
        <dbReference type="PROSITE" id="PS50095"/>
    </source>
</evidence>
<protein>
    <submittedName>
        <fullName evidence="8">Uncharacterized protein</fullName>
    </submittedName>
</protein>
<dbReference type="Proteomes" id="UP001163046">
    <property type="component" value="Unassembled WGS sequence"/>
</dbReference>
<dbReference type="Gene3D" id="2.40.10.10">
    <property type="entry name" value="Trypsin-like serine proteases"/>
    <property type="match status" value="1"/>
</dbReference>
<dbReference type="PANTHER" id="PTHR24264">
    <property type="entry name" value="TRYPSIN-RELATED"/>
    <property type="match status" value="1"/>
</dbReference>
<dbReference type="InterPro" id="IPR036392">
    <property type="entry name" value="PLAT/LH2_dom_sf"/>
</dbReference>
<dbReference type="PANTHER" id="PTHR24264:SF54">
    <property type="entry name" value="PEPTIDASE S1 DOMAIN-CONTAINING PROTEIN"/>
    <property type="match status" value="1"/>
</dbReference>
<comment type="caution">
    <text evidence="8">The sequence shown here is derived from an EMBL/GenBank/DDBJ whole genome shotgun (WGS) entry which is preliminary data.</text>
</comment>
<dbReference type="Pfam" id="PF00089">
    <property type="entry name" value="Trypsin"/>
    <property type="match status" value="1"/>
</dbReference>
<sequence>MEYSCACPLLFLSLCFTSFSGFLCADYDVKVTTGSSFGAGTDAIVIIKIIGTKGSTAGHELVGSGDPFEKGSTDHFFLKNVADVGEITAIALKRNEDGWFPKVAARSITCEPGFRKNQTSGVCFGRNNLWFTTICTNIQRFRGTSRSLAVAGHAEVHCLPQWVLTSAYCVYGKKASNIFVRLGAYYREKTIGTEQDITVEKIFIHPKYHRPNLFSNDLALLKLSRPASLSHEAGLICLPNKDLPLRLLANHVGLLDGVILIFPLGPSLRN</sequence>
<feature type="signal peptide" evidence="5">
    <location>
        <begin position="1"/>
        <end position="25"/>
    </location>
</feature>
<feature type="domain" description="PLAT" evidence="6">
    <location>
        <begin position="25"/>
        <end position="144"/>
    </location>
</feature>
<evidence type="ECO:0000256" key="5">
    <source>
        <dbReference type="SAM" id="SignalP"/>
    </source>
</evidence>
<dbReference type="InterPro" id="IPR050127">
    <property type="entry name" value="Serine_Proteases_S1"/>
</dbReference>
<dbReference type="InterPro" id="IPR009003">
    <property type="entry name" value="Peptidase_S1_PA"/>
</dbReference>
<keyword evidence="9" id="KW-1185">Reference proteome</keyword>
<keyword evidence="3" id="KW-0720">Serine protease</keyword>
<evidence type="ECO:0000259" key="7">
    <source>
        <dbReference type="PROSITE" id="PS50240"/>
    </source>
</evidence>
<keyword evidence="5" id="KW-0732">Signal</keyword>
<evidence type="ECO:0000256" key="1">
    <source>
        <dbReference type="ARBA" id="ARBA00022670"/>
    </source>
</evidence>
<reference evidence="8" key="1">
    <citation type="submission" date="2023-01" db="EMBL/GenBank/DDBJ databases">
        <title>Genome assembly of the deep-sea coral Lophelia pertusa.</title>
        <authorList>
            <person name="Herrera S."/>
            <person name="Cordes E."/>
        </authorList>
    </citation>
    <scope>NUCLEOTIDE SEQUENCE</scope>
    <source>
        <strain evidence="8">USNM1676648</strain>
        <tissue evidence="8">Polyp</tissue>
    </source>
</reference>
<feature type="domain" description="Peptidase S1" evidence="7">
    <location>
        <begin position="160"/>
        <end position="270"/>
    </location>
</feature>
<dbReference type="InterPro" id="IPR001024">
    <property type="entry name" value="PLAT/LH2_dom"/>
</dbReference>
<feature type="chain" id="PRO_5040965983" evidence="5">
    <location>
        <begin position="26"/>
        <end position="270"/>
    </location>
</feature>
<dbReference type="GO" id="GO:0006508">
    <property type="term" value="P:proteolysis"/>
    <property type="evidence" value="ECO:0007669"/>
    <property type="project" value="UniProtKB-KW"/>
</dbReference>
<dbReference type="SUPFAM" id="SSF49723">
    <property type="entry name" value="Lipase/lipooxygenase domain (PLAT/LH2 domain)"/>
    <property type="match status" value="1"/>
</dbReference>
<dbReference type="PROSITE" id="PS50240">
    <property type="entry name" value="TRYPSIN_DOM"/>
    <property type="match status" value="1"/>
</dbReference>
<keyword evidence="1" id="KW-0645">Protease</keyword>
<dbReference type="Gene3D" id="2.40.180.10">
    <property type="entry name" value="Catalase core domain"/>
    <property type="match status" value="1"/>
</dbReference>
<evidence type="ECO:0000313" key="9">
    <source>
        <dbReference type="Proteomes" id="UP001163046"/>
    </source>
</evidence>
<evidence type="ECO:0000313" key="8">
    <source>
        <dbReference type="EMBL" id="KAJ7394111.1"/>
    </source>
</evidence>
<dbReference type="GO" id="GO:0004252">
    <property type="term" value="F:serine-type endopeptidase activity"/>
    <property type="evidence" value="ECO:0007669"/>
    <property type="project" value="InterPro"/>
</dbReference>
<dbReference type="GO" id="GO:0005615">
    <property type="term" value="C:extracellular space"/>
    <property type="evidence" value="ECO:0007669"/>
    <property type="project" value="TreeGrafter"/>
</dbReference>